<keyword evidence="6 7" id="KW-0472">Membrane</keyword>
<evidence type="ECO:0000313" key="10">
    <source>
        <dbReference type="Proteomes" id="UP000054804"/>
    </source>
</evidence>
<feature type="transmembrane region" description="Helical" evidence="7">
    <location>
        <begin position="201"/>
        <end position="221"/>
    </location>
</feature>
<accession>A0A0W7XC39</accession>
<evidence type="ECO:0000256" key="2">
    <source>
        <dbReference type="ARBA" id="ARBA00010157"/>
    </source>
</evidence>
<feature type="transmembrane region" description="Helical" evidence="7">
    <location>
        <begin position="579"/>
        <end position="601"/>
    </location>
</feature>
<dbReference type="InterPro" id="IPR050545">
    <property type="entry name" value="Mycobact_MmpL"/>
</dbReference>
<evidence type="ECO:0000256" key="6">
    <source>
        <dbReference type="ARBA" id="ARBA00023136"/>
    </source>
</evidence>
<protein>
    <recommendedName>
        <fullName evidence="8">SSD domain-containing protein</fullName>
    </recommendedName>
</protein>
<reference evidence="9 10" key="1">
    <citation type="submission" date="2015-12" db="EMBL/GenBank/DDBJ databases">
        <title>Draft genome sequence of Streptomyces silvensis ATCC 53525, a producer of novel hormone antagonists.</title>
        <authorList>
            <person name="Johnston C.W."/>
            <person name="Li Y."/>
            <person name="Magarvey N.A."/>
        </authorList>
    </citation>
    <scope>NUCLEOTIDE SEQUENCE [LARGE SCALE GENOMIC DNA]</scope>
    <source>
        <strain evidence="9 10">ATCC 53525</strain>
    </source>
</reference>
<dbReference type="AlphaFoldDB" id="A0A0W7XC39"/>
<evidence type="ECO:0000256" key="5">
    <source>
        <dbReference type="ARBA" id="ARBA00022989"/>
    </source>
</evidence>
<dbReference type="InterPro" id="IPR004869">
    <property type="entry name" value="MMPL_dom"/>
</dbReference>
<evidence type="ECO:0000256" key="4">
    <source>
        <dbReference type="ARBA" id="ARBA00022692"/>
    </source>
</evidence>
<organism evidence="9 10">
    <name type="scientific">Streptomyces silvensis</name>
    <dbReference type="NCBI Taxonomy" id="1765722"/>
    <lineage>
        <taxon>Bacteria</taxon>
        <taxon>Bacillati</taxon>
        <taxon>Actinomycetota</taxon>
        <taxon>Actinomycetes</taxon>
        <taxon>Kitasatosporales</taxon>
        <taxon>Streptomycetaceae</taxon>
        <taxon>Streptomyces</taxon>
    </lineage>
</organism>
<keyword evidence="10" id="KW-1185">Reference proteome</keyword>
<feature type="transmembrane region" description="Helical" evidence="7">
    <location>
        <begin position="656"/>
        <end position="678"/>
    </location>
</feature>
<sequence>MFARTARFAHRRRWLALTLWVVVLVGVWGAASGGDDYRENYTLPGTESQAASDLLDRSSETKTGDSLQVVLHDKDGLREPAVQDRVDKMLAEVAKLPKVTQVRSLYEDKAAISADGRIGYATVVLDVTSANMPRGDTERILDAVKTVEGQGLQAELGGGAARKLAAGEGGMGEMIGLVFALVILVFMFGTLIAAGLPIITALFAVGSTLAVIVVASHFVTIADYTPYVMMLVGLGVGIDYALLIFARFRSELARGESHEDATVKALDSAGRTAFFAGSTVILALLGLVALGLGSLQGMALSVALTVLVTLLASLTLLPALLGIFGKRFARQFAARDAKRAAKRRPAAGTGWRAFATRVQRKPLAVLIAGLVVTCALAFPALSLRLGFTDAGNDKPDSTSRQAYDLLSQGFGPGFNGPLYVVVEGENGAGKPAAAIAKTLNGTKGVAAATGPLPTDDANVATVMTFPTSSPQDEGTSDLVDRLRDDVLPRAAEETGARYLVGGATAASEDYSAKVADRMPVFMAIVVGLSLVLLMVVFRSVLIPLKAALLNLLSIGAALGAISLVFQHGMFGVEPGPIEAYLPVVIFAIVFGLSMDYEIFLVSRIQEEWQRAKDPTVAVREGLGHTGSVIIAAGAIMVVVFGSFMLSPERMLQQLGFGMAVAIFVDVLVIRCLIVPAVMQLLGKRAWWLPAPLAKVLPRVDLEKH</sequence>
<feature type="transmembrane region" description="Helical" evidence="7">
    <location>
        <begin position="363"/>
        <end position="387"/>
    </location>
</feature>
<feature type="transmembrane region" description="Helical" evidence="7">
    <location>
        <begin position="273"/>
        <end position="292"/>
    </location>
</feature>
<evidence type="ECO:0000259" key="8">
    <source>
        <dbReference type="PROSITE" id="PS50156"/>
    </source>
</evidence>
<keyword evidence="5 7" id="KW-1133">Transmembrane helix</keyword>
<evidence type="ECO:0000256" key="7">
    <source>
        <dbReference type="SAM" id="Phobius"/>
    </source>
</evidence>
<evidence type="ECO:0000313" key="9">
    <source>
        <dbReference type="EMBL" id="KUF20461.1"/>
    </source>
</evidence>
<dbReference type="Proteomes" id="UP000054804">
    <property type="component" value="Unassembled WGS sequence"/>
</dbReference>
<dbReference type="SUPFAM" id="SSF82866">
    <property type="entry name" value="Multidrug efflux transporter AcrB transmembrane domain"/>
    <property type="match status" value="2"/>
</dbReference>
<dbReference type="Gene3D" id="1.20.1640.10">
    <property type="entry name" value="Multidrug efflux transporter AcrB transmembrane domain"/>
    <property type="match status" value="2"/>
</dbReference>
<comment type="caution">
    <text evidence="9">The sequence shown here is derived from an EMBL/GenBank/DDBJ whole genome shotgun (WGS) entry which is preliminary data.</text>
</comment>
<feature type="transmembrane region" description="Helical" evidence="7">
    <location>
        <begin position="548"/>
        <end position="567"/>
    </location>
</feature>
<dbReference type="GO" id="GO:0005886">
    <property type="term" value="C:plasma membrane"/>
    <property type="evidence" value="ECO:0007669"/>
    <property type="project" value="UniProtKB-SubCell"/>
</dbReference>
<dbReference type="Pfam" id="PF03176">
    <property type="entry name" value="MMPL"/>
    <property type="match status" value="2"/>
</dbReference>
<dbReference type="EMBL" id="LOCL01000010">
    <property type="protein sequence ID" value="KUF20461.1"/>
    <property type="molecule type" value="Genomic_DNA"/>
</dbReference>
<comment type="similarity">
    <text evidence="2">Belongs to the resistance-nodulation-cell division (RND) (TC 2.A.6) family. MmpL subfamily.</text>
</comment>
<keyword evidence="3" id="KW-1003">Cell membrane</keyword>
<dbReference type="STRING" id="1765722.AT728_38900"/>
<dbReference type="PANTHER" id="PTHR33406">
    <property type="entry name" value="MEMBRANE PROTEIN MJ1562-RELATED"/>
    <property type="match status" value="1"/>
</dbReference>
<proteinExistence type="inferred from homology"/>
<feature type="transmembrane region" description="Helical" evidence="7">
    <location>
        <begin position="298"/>
        <end position="325"/>
    </location>
</feature>
<dbReference type="PROSITE" id="PS50156">
    <property type="entry name" value="SSD"/>
    <property type="match status" value="1"/>
</dbReference>
<feature type="domain" description="SSD" evidence="8">
    <location>
        <begin position="174"/>
        <end position="323"/>
    </location>
</feature>
<feature type="transmembrane region" description="Helical" evidence="7">
    <location>
        <begin position="174"/>
        <end position="194"/>
    </location>
</feature>
<comment type="subcellular location">
    <subcellularLocation>
        <location evidence="1">Cell membrane</location>
        <topology evidence="1">Multi-pass membrane protein</topology>
    </subcellularLocation>
</comment>
<dbReference type="PANTHER" id="PTHR33406:SF11">
    <property type="entry name" value="MEMBRANE PROTEIN SCO6666-RELATED"/>
    <property type="match status" value="1"/>
</dbReference>
<keyword evidence="4 7" id="KW-0812">Transmembrane</keyword>
<name>A0A0W7XC39_9ACTN</name>
<dbReference type="InterPro" id="IPR000731">
    <property type="entry name" value="SSD"/>
</dbReference>
<evidence type="ECO:0000256" key="1">
    <source>
        <dbReference type="ARBA" id="ARBA00004651"/>
    </source>
</evidence>
<evidence type="ECO:0000256" key="3">
    <source>
        <dbReference type="ARBA" id="ARBA00022475"/>
    </source>
</evidence>
<gene>
    <name evidence="9" type="ORF">AT728_38900</name>
</gene>
<feature type="transmembrane region" description="Helical" evidence="7">
    <location>
        <begin position="520"/>
        <end position="541"/>
    </location>
</feature>
<feature type="transmembrane region" description="Helical" evidence="7">
    <location>
        <begin position="622"/>
        <end position="644"/>
    </location>
</feature>
<feature type="transmembrane region" description="Helical" evidence="7">
    <location>
        <begin position="227"/>
        <end position="246"/>
    </location>
</feature>